<dbReference type="Proteomes" id="UP000184248">
    <property type="component" value="Unassembled WGS sequence"/>
</dbReference>
<evidence type="ECO:0000313" key="7">
    <source>
        <dbReference type="EMBL" id="SHK68948.1"/>
    </source>
</evidence>
<dbReference type="GO" id="GO:0008270">
    <property type="term" value="F:zinc ion binding"/>
    <property type="evidence" value="ECO:0007669"/>
    <property type="project" value="InterPro"/>
</dbReference>
<keyword evidence="2" id="KW-0378">Hydrolase</keyword>
<comment type="similarity">
    <text evidence="3">Belongs to the HNH nuclease family.</text>
</comment>
<feature type="domain" description="HNH nuclease" evidence="6">
    <location>
        <begin position="21"/>
        <end position="76"/>
    </location>
</feature>
<proteinExistence type="inferred from homology"/>
<evidence type="ECO:0000256" key="3">
    <source>
        <dbReference type="ARBA" id="ARBA00038412"/>
    </source>
</evidence>
<dbReference type="CDD" id="cd00085">
    <property type="entry name" value="HNHc"/>
    <property type="match status" value="1"/>
</dbReference>
<dbReference type="AlphaFoldDB" id="A0A1M6UIL9"/>
<dbReference type="GO" id="GO:0004519">
    <property type="term" value="F:endonuclease activity"/>
    <property type="evidence" value="ECO:0007669"/>
    <property type="project" value="UniProtKB-KW"/>
</dbReference>
<protein>
    <recommendedName>
        <fullName evidence="4">Putative HNH nuclease YajD</fullName>
    </recommendedName>
</protein>
<accession>A0A1M6UIL9</accession>
<organism evidence="7 8">
    <name type="scientific">Halomonas caseinilytica</name>
    <dbReference type="NCBI Taxonomy" id="438744"/>
    <lineage>
        <taxon>Bacteria</taxon>
        <taxon>Pseudomonadati</taxon>
        <taxon>Pseudomonadota</taxon>
        <taxon>Gammaproteobacteria</taxon>
        <taxon>Oceanospirillales</taxon>
        <taxon>Halomonadaceae</taxon>
        <taxon>Halomonas</taxon>
    </lineage>
</organism>
<dbReference type="PANTHER" id="PTHR41286:SF1">
    <property type="entry name" value="HNH NUCLEASE YAJD-RELATED"/>
    <property type="match status" value="1"/>
</dbReference>
<dbReference type="GO" id="GO:0003676">
    <property type="term" value="F:nucleic acid binding"/>
    <property type="evidence" value="ECO:0007669"/>
    <property type="project" value="InterPro"/>
</dbReference>
<dbReference type="InterPro" id="IPR002711">
    <property type="entry name" value="HNH"/>
</dbReference>
<sequence>MSVTERRGSAASRGYGHKWRQARDGWLRKHPLCAMCQRRDQVTPATVVDHIVPHRGDMALFWDRDNWQSLCKPCHDIDKARLEAGGSLPGCDSSGVPLDPGHHWR</sequence>
<evidence type="ECO:0000256" key="1">
    <source>
        <dbReference type="ARBA" id="ARBA00022722"/>
    </source>
</evidence>
<keyword evidence="7" id="KW-0255">Endonuclease</keyword>
<evidence type="ECO:0000313" key="8">
    <source>
        <dbReference type="Proteomes" id="UP000184248"/>
    </source>
</evidence>
<keyword evidence="8" id="KW-1185">Reference proteome</keyword>
<dbReference type="Pfam" id="PF01844">
    <property type="entry name" value="HNH"/>
    <property type="match status" value="1"/>
</dbReference>
<gene>
    <name evidence="7" type="ORF">SAMN05192556_104275</name>
</gene>
<dbReference type="Gene3D" id="1.10.30.50">
    <property type="match status" value="1"/>
</dbReference>
<dbReference type="SMART" id="SM00507">
    <property type="entry name" value="HNHc"/>
    <property type="match status" value="1"/>
</dbReference>
<evidence type="ECO:0000259" key="6">
    <source>
        <dbReference type="SMART" id="SM00507"/>
    </source>
</evidence>
<feature type="region of interest" description="Disordered" evidence="5">
    <location>
        <begin position="85"/>
        <end position="105"/>
    </location>
</feature>
<evidence type="ECO:0000256" key="5">
    <source>
        <dbReference type="SAM" id="MobiDB-lite"/>
    </source>
</evidence>
<evidence type="ECO:0000256" key="4">
    <source>
        <dbReference type="ARBA" id="ARBA00040194"/>
    </source>
</evidence>
<evidence type="ECO:0000256" key="2">
    <source>
        <dbReference type="ARBA" id="ARBA00022801"/>
    </source>
</evidence>
<keyword evidence="1" id="KW-0540">Nuclease</keyword>
<name>A0A1M6UIL9_9GAMM</name>
<reference evidence="8" key="1">
    <citation type="submission" date="2016-11" db="EMBL/GenBank/DDBJ databases">
        <authorList>
            <person name="Varghese N."/>
            <person name="Submissions S."/>
        </authorList>
    </citation>
    <scope>NUCLEOTIDE SEQUENCE [LARGE SCALE GENOMIC DNA]</scope>
    <source>
        <strain evidence="8">ALO Sharm</strain>
    </source>
</reference>
<dbReference type="EMBL" id="FRAL01000004">
    <property type="protein sequence ID" value="SHK68948.1"/>
    <property type="molecule type" value="Genomic_DNA"/>
</dbReference>
<dbReference type="InterPro" id="IPR003615">
    <property type="entry name" value="HNH_nuc"/>
</dbReference>
<dbReference type="PANTHER" id="PTHR41286">
    <property type="entry name" value="HNH NUCLEASE YAJD-RELATED"/>
    <property type="match status" value="1"/>
</dbReference>
<dbReference type="GO" id="GO:0005829">
    <property type="term" value="C:cytosol"/>
    <property type="evidence" value="ECO:0007669"/>
    <property type="project" value="TreeGrafter"/>
</dbReference>
<dbReference type="GO" id="GO:0016787">
    <property type="term" value="F:hydrolase activity"/>
    <property type="evidence" value="ECO:0007669"/>
    <property type="project" value="UniProtKB-KW"/>
</dbReference>